<dbReference type="SUPFAM" id="SSF48576">
    <property type="entry name" value="Terpenoid synthases"/>
    <property type="match status" value="1"/>
</dbReference>
<proteinExistence type="predicted"/>
<dbReference type="GO" id="GO:0051996">
    <property type="term" value="F:squalene synthase [NAD(P)H] activity"/>
    <property type="evidence" value="ECO:0007669"/>
    <property type="project" value="InterPro"/>
</dbReference>
<dbReference type="Gene3D" id="1.10.600.10">
    <property type="entry name" value="Farnesyl Diphosphate Synthase"/>
    <property type="match status" value="1"/>
</dbReference>
<dbReference type="EMBL" id="CAACVJ010000212">
    <property type="protein sequence ID" value="VEP14822.1"/>
    <property type="molecule type" value="Genomic_DNA"/>
</dbReference>
<sequence length="274" mass="31160">MDFRSNALEILKQTSRTFYIPISLLPEQLQSAVASAYLCMRAIDEVEDSDILDVETKARLLRSMSLHLQSQNYNFQENPFSKSFQPYQNVLPEVTLRISEWSLLADNSIGPRIWDATAAMADRMAYWAENDWQIKSKEDLDRYTFSVAGAVGLLLSDLWNWYDGTTTNRSQAIGFGRGLQAVNIIRNRKEDLKRGVDFFPEGWDFHDMHQYARYQLNLAKLYTDALSDGPALDFCRIPLALAFGTLEAIALGKEKLTRTDVLSLVENLIGIKSA</sequence>
<gene>
    <name evidence="1" type="ORF">H1P_290031</name>
</gene>
<dbReference type="Proteomes" id="UP000320055">
    <property type="component" value="Unassembled WGS sequence"/>
</dbReference>
<dbReference type="RefSeq" id="WP_144865155.1">
    <property type="nucleotide sequence ID" value="NZ_LR213789.1"/>
</dbReference>
<dbReference type="PANTHER" id="PTHR11626:SF2">
    <property type="entry name" value="SQUALENE SYNTHASE"/>
    <property type="match status" value="1"/>
</dbReference>
<organism evidence="1 2">
    <name type="scientific">Hyella patelloides LEGE 07179</name>
    <dbReference type="NCBI Taxonomy" id="945734"/>
    <lineage>
        <taxon>Bacteria</taxon>
        <taxon>Bacillati</taxon>
        <taxon>Cyanobacteriota</taxon>
        <taxon>Cyanophyceae</taxon>
        <taxon>Pleurocapsales</taxon>
        <taxon>Hyellaceae</taxon>
        <taxon>Hyella</taxon>
    </lineage>
</organism>
<reference evidence="1 2" key="1">
    <citation type="submission" date="2019-01" db="EMBL/GenBank/DDBJ databases">
        <authorList>
            <person name="Brito A."/>
        </authorList>
    </citation>
    <scope>NUCLEOTIDE SEQUENCE [LARGE SCALE GENOMIC DNA]</scope>
    <source>
        <strain evidence="1">1</strain>
    </source>
</reference>
<protein>
    <submittedName>
        <fullName evidence="1">Squalene/phytoene synthase</fullName>
    </submittedName>
</protein>
<name>A0A563VTL7_9CYAN</name>
<keyword evidence="2" id="KW-1185">Reference proteome</keyword>
<evidence type="ECO:0000313" key="1">
    <source>
        <dbReference type="EMBL" id="VEP14822.1"/>
    </source>
</evidence>
<dbReference type="AlphaFoldDB" id="A0A563VTL7"/>
<accession>A0A563VTL7</accession>
<dbReference type="GO" id="GO:0045338">
    <property type="term" value="P:farnesyl diphosphate metabolic process"/>
    <property type="evidence" value="ECO:0007669"/>
    <property type="project" value="InterPro"/>
</dbReference>
<dbReference type="OrthoDB" id="9787280at2"/>
<dbReference type="PANTHER" id="PTHR11626">
    <property type="entry name" value="FARNESYL-DIPHOSPHATE FARNESYLTRANSFERASE"/>
    <property type="match status" value="1"/>
</dbReference>
<evidence type="ECO:0000313" key="2">
    <source>
        <dbReference type="Proteomes" id="UP000320055"/>
    </source>
</evidence>
<dbReference type="InterPro" id="IPR008949">
    <property type="entry name" value="Isoprenoid_synthase_dom_sf"/>
</dbReference>
<dbReference type="Pfam" id="PF00494">
    <property type="entry name" value="SQS_PSY"/>
    <property type="match status" value="1"/>
</dbReference>
<dbReference type="InterPro" id="IPR044844">
    <property type="entry name" value="Trans_IPPS_euk-type"/>
</dbReference>
<dbReference type="InterPro" id="IPR002060">
    <property type="entry name" value="Squ/phyt_synthse"/>
</dbReference>